<dbReference type="GO" id="GO:0030245">
    <property type="term" value="P:cellulose catabolic process"/>
    <property type="evidence" value="ECO:0007669"/>
    <property type="project" value="UniProtKB-KW"/>
</dbReference>
<reference evidence="13" key="1">
    <citation type="submission" date="2022-05" db="EMBL/GenBank/DDBJ databases">
        <title>The Musa troglodytarum L. genome provides insights into the mechanism of non-climacteric behaviour and enrichment of carotenoids.</title>
        <authorList>
            <person name="Wang J."/>
        </authorList>
    </citation>
    <scope>NUCLEOTIDE SEQUENCE</scope>
    <source>
        <tissue evidence="13">Leaf</tissue>
    </source>
</reference>
<keyword evidence="14" id="KW-1185">Reference proteome</keyword>
<gene>
    <name evidence="13" type="ORF">MUK42_27144</name>
</gene>
<dbReference type="AlphaFoldDB" id="A0A9E7JSF9"/>
<keyword evidence="6 8" id="KW-0326">Glycosidase</keyword>
<evidence type="ECO:0000256" key="11">
    <source>
        <dbReference type="SAM" id="Phobius"/>
    </source>
</evidence>
<dbReference type="Proteomes" id="UP001055439">
    <property type="component" value="Chromosome 2"/>
</dbReference>
<feature type="transmembrane region" description="Helical" evidence="11">
    <location>
        <begin position="73"/>
        <end position="92"/>
    </location>
</feature>
<keyword evidence="3 8" id="KW-0378">Hydrolase</keyword>
<keyword evidence="4 9" id="KW-0136">Cellulose degradation</keyword>
<dbReference type="Gene3D" id="1.50.10.10">
    <property type="match status" value="1"/>
</dbReference>
<dbReference type="SUPFAM" id="SSF48208">
    <property type="entry name" value="Six-hairpin glycosidases"/>
    <property type="match status" value="1"/>
</dbReference>
<organism evidence="13 14">
    <name type="scientific">Musa troglodytarum</name>
    <name type="common">fe'i banana</name>
    <dbReference type="NCBI Taxonomy" id="320322"/>
    <lineage>
        <taxon>Eukaryota</taxon>
        <taxon>Viridiplantae</taxon>
        <taxon>Streptophyta</taxon>
        <taxon>Embryophyta</taxon>
        <taxon>Tracheophyta</taxon>
        <taxon>Spermatophyta</taxon>
        <taxon>Magnoliopsida</taxon>
        <taxon>Liliopsida</taxon>
        <taxon>Zingiberales</taxon>
        <taxon>Musaceae</taxon>
        <taxon>Musa</taxon>
    </lineage>
</organism>
<feature type="region of interest" description="Disordered" evidence="10">
    <location>
        <begin position="1"/>
        <end position="23"/>
    </location>
</feature>
<evidence type="ECO:0000256" key="7">
    <source>
        <dbReference type="ARBA" id="ARBA00023326"/>
    </source>
</evidence>
<feature type="domain" description="Glycoside hydrolase family 9" evidence="12">
    <location>
        <begin position="164"/>
        <end position="647"/>
    </location>
</feature>
<accession>A0A9E7JSF9</accession>
<evidence type="ECO:0000256" key="5">
    <source>
        <dbReference type="ARBA" id="ARBA00023277"/>
    </source>
</evidence>
<dbReference type="InterPro" id="IPR018221">
    <property type="entry name" value="Glyco_hydro_9_His_AS"/>
</dbReference>
<protein>
    <recommendedName>
        <fullName evidence="9">Endoglucanase</fullName>
        <ecNumber evidence="9">3.2.1.4</ecNumber>
    </recommendedName>
</protein>
<evidence type="ECO:0000256" key="6">
    <source>
        <dbReference type="ARBA" id="ARBA00023295"/>
    </source>
</evidence>
<dbReference type="PROSITE" id="PS00592">
    <property type="entry name" value="GH9_2"/>
    <property type="match status" value="1"/>
</dbReference>
<evidence type="ECO:0000256" key="1">
    <source>
        <dbReference type="ARBA" id="ARBA00000966"/>
    </source>
</evidence>
<dbReference type="EMBL" id="CP097504">
    <property type="protein sequence ID" value="URD90914.1"/>
    <property type="molecule type" value="Genomic_DNA"/>
</dbReference>
<dbReference type="InterPro" id="IPR012341">
    <property type="entry name" value="6hp_glycosidase-like_sf"/>
</dbReference>
<evidence type="ECO:0000256" key="4">
    <source>
        <dbReference type="ARBA" id="ARBA00023001"/>
    </source>
</evidence>
<dbReference type="InterPro" id="IPR001701">
    <property type="entry name" value="Glyco_hydro_9"/>
</dbReference>
<feature type="active site" evidence="8">
    <location>
        <position position="589"/>
    </location>
</feature>
<evidence type="ECO:0000313" key="13">
    <source>
        <dbReference type="EMBL" id="URD90914.1"/>
    </source>
</evidence>
<evidence type="ECO:0000313" key="14">
    <source>
        <dbReference type="Proteomes" id="UP001055439"/>
    </source>
</evidence>
<evidence type="ECO:0000256" key="10">
    <source>
        <dbReference type="SAM" id="MobiDB-lite"/>
    </source>
</evidence>
<keyword evidence="5 8" id="KW-0119">Carbohydrate metabolism</keyword>
<evidence type="ECO:0000256" key="9">
    <source>
        <dbReference type="RuleBase" id="RU361166"/>
    </source>
</evidence>
<comment type="catalytic activity">
    <reaction evidence="1 9">
        <text>Endohydrolysis of (1-&gt;4)-beta-D-glucosidic linkages in cellulose, lichenin and cereal beta-D-glucans.</text>
        <dbReference type="EC" id="3.2.1.4"/>
    </reaction>
</comment>
<evidence type="ECO:0000256" key="8">
    <source>
        <dbReference type="PROSITE-ProRule" id="PRU10059"/>
    </source>
</evidence>
<dbReference type="OrthoDB" id="10257085at2759"/>
<sequence>MHSMNHWGGSFEIHDPTTDDEHSRNMDLDRAALSRQQLDETQQSWLLGPQEAKKKDKYVDLGCMVVKRKVLKWAFYAALIAFVVIGVPIIIAKSIPKHKKAPPPPDRYTEALHKALMFFNAQKCKACLLCLFSSSVAQLLHVRLSWLEPFKLQLPSSMEEGLTFSCVFALIQSAGRLPKNNGVPWRGDSGLKDGSEETDVKGGLVGGYYDAGDNIKFHFPMAFSMTLLSWSVIEYSNKYKDIGEYDHVRELIKWGTDYLLKTFNSSATTITQIHSQEHTSLDVPDTNCSLNDQVGGARNDSASPDDHYCWMRPEDMDYTRPVQTANSAPDLGGEVAAALAAASIVFRDDGAYSQKLLKGAATIYKFARDPGHRTPYSRGNPYIQPFYNSTGYWDEYMWSAAWLFYASGNKSYIQFATDPRLPKNAMAFLQIPDLGVFSWDNKLPGAQLLLTRLRLFLNPGYPYEESLSGYHNATGINMCMKLQRFNVFNFTPALGCSYGGMGCAGGLIELNHGRPQPLQYAVNAAFLASLYADYLDAANIPGYYCGPYYFSADSLRSFATSQVNYILGDNPRKMSYVVGYGGNYPKHVHHRGASIPHNGVKYSCTGGWKWRDAKTANPNTITGAMVGGPDRFDRFSDSRPNYNYTEP</sequence>
<dbReference type="Pfam" id="PF00759">
    <property type="entry name" value="Glyco_hydro_9"/>
    <property type="match status" value="1"/>
</dbReference>
<name>A0A9E7JSF9_9LILI</name>
<feature type="non-terminal residue" evidence="13">
    <location>
        <position position="647"/>
    </location>
</feature>
<proteinExistence type="inferred from homology"/>
<dbReference type="GO" id="GO:0008810">
    <property type="term" value="F:cellulase activity"/>
    <property type="evidence" value="ECO:0007669"/>
    <property type="project" value="UniProtKB-EC"/>
</dbReference>
<evidence type="ECO:0000256" key="3">
    <source>
        <dbReference type="ARBA" id="ARBA00022801"/>
    </source>
</evidence>
<dbReference type="EC" id="3.2.1.4" evidence="9"/>
<comment type="similarity">
    <text evidence="2 8 9">Belongs to the glycosyl hydrolase 9 (cellulase E) family.</text>
</comment>
<keyword evidence="11" id="KW-0472">Membrane</keyword>
<evidence type="ECO:0000256" key="2">
    <source>
        <dbReference type="ARBA" id="ARBA00007072"/>
    </source>
</evidence>
<evidence type="ECO:0000259" key="12">
    <source>
        <dbReference type="Pfam" id="PF00759"/>
    </source>
</evidence>
<dbReference type="PANTHER" id="PTHR22298">
    <property type="entry name" value="ENDO-1,4-BETA-GLUCANASE"/>
    <property type="match status" value="1"/>
</dbReference>
<dbReference type="InterPro" id="IPR008928">
    <property type="entry name" value="6-hairpin_glycosidase_sf"/>
</dbReference>
<keyword evidence="11" id="KW-1133">Transmembrane helix</keyword>
<feature type="compositionally biased region" description="Basic and acidic residues" evidence="10">
    <location>
        <begin position="12"/>
        <end position="23"/>
    </location>
</feature>
<keyword evidence="11" id="KW-0812">Transmembrane</keyword>
<keyword evidence="7 8" id="KW-0624">Polysaccharide degradation</keyword>